<gene>
    <name evidence="1" type="ORF">CHS0354_013465</name>
</gene>
<comment type="caution">
    <text evidence="1">The sequence shown here is derived from an EMBL/GenBank/DDBJ whole genome shotgun (WGS) entry which is preliminary data.</text>
</comment>
<keyword evidence="2" id="KW-1185">Reference proteome</keyword>
<reference evidence="1" key="3">
    <citation type="submission" date="2023-05" db="EMBL/GenBank/DDBJ databases">
        <authorList>
            <person name="Smith C.H."/>
        </authorList>
    </citation>
    <scope>NUCLEOTIDE SEQUENCE</scope>
    <source>
        <strain evidence="1">CHS0354</strain>
        <tissue evidence="1">Mantle</tissue>
    </source>
</reference>
<proteinExistence type="predicted"/>
<dbReference type="Proteomes" id="UP001195483">
    <property type="component" value="Unassembled WGS sequence"/>
</dbReference>
<reference evidence="1" key="1">
    <citation type="journal article" date="2021" name="Genome Biol. Evol.">
        <title>A High-Quality Reference Genome for a Parasitic Bivalve with Doubly Uniparental Inheritance (Bivalvia: Unionida).</title>
        <authorList>
            <person name="Smith C.H."/>
        </authorList>
    </citation>
    <scope>NUCLEOTIDE SEQUENCE</scope>
    <source>
        <strain evidence="1">CHS0354</strain>
    </source>
</reference>
<evidence type="ECO:0000313" key="1">
    <source>
        <dbReference type="EMBL" id="KAK3582082.1"/>
    </source>
</evidence>
<reference evidence="1" key="2">
    <citation type="journal article" date="2021" name="Genome Biol. Evol.">
        <title>Developing a high-quality reference genome for a parasitic bivalve with doubly uniparental inheritance (Bivalvia: Unionida).</title>
        <authorList>
            <person name="Smith C.H."/>
        </authorList>
    </citation>
    <scope>NUCLEOTIDE SEQUENCE</scope>
    <source>
        <strain evidence="1">CHS0354</strain>
        <tissue evidence="1">Mantle</tissue>
    </source>
</reference>
<name>A0AAE0RYJ0_9BIVA</name>
<sequence length="113" mass="12629">MRKPSYQNSADDTVAFCLKTSNPSISLTSIYKSISSVMTIARGSRMDLPPKKDANYFYSALQTAQTTELLMSSSSRTMVPRAPTKSREELKKAHLYVPTTTPSTVKRTLSWMI</sequence>
<accession>A0AAE0RYJ0</accession>
<organism evidence="1 2">
    <name type="scientific">Potamilus streckersoni</name>
    <dbReference type="NCBI Taxonomy" id="2493646"/>
    <lineage>
        <taxon>Eukaryota</taxon>
        <taxon>Metazoa</taxon>
        <taxon>Spiralia</taxon>
        <taxon>Lophotrochozoa</taxon>
        <taxon>Mollusca</taxon>
        <taxon>Bivalvia</taxon>
        <taxon>Autobranchia</taxon>
        <taxon>Heteroconchia</taxon>
        <taxon>Palaeoheterodonta</taxon>
        <taxon>Unionida</taxon>
        <taxon>Unionoidea</taxon>
        <taxon>Unionidae</taxon>
        <taxon>Ambleminae</taxon>
        <taxon>Lampsilini</taxon>
        <taxon>Potamilus</taxon>
    </lineage>
</organism>
<protein>
    <submittedName>
        <fullName evidence="1">Uncharacterized protein</fullName>
    </submittedName>
</protein>
<dbReference type="EMBL" id="JAEAOA010000819">
    <property type="protein sequence ID" value="KAK3582082.1"/>
    <property type="molecule type" value="Genomic_DNA"/>
</dbReference>
<dbReference type="AlphaFoldDB" id="A0AAE0RYJ0"/>
<evidence type="ECO:0000313" key="2">
    <source>
        <dbReference type="Proteomes" id="UP001195483"/>
    </source>
</evidence>